<feature type="compositionally biased region" description="Polar residues" evidence="1">
    <location>
        <begin position="358"/>
        <end position="377"/>
    </location>
</feature>
<feature type="region of interest" description="Disordered" evidence="1">
    <location>
        <begin position="358"/>
        <end position="384"/>
    </location>
</feature>
<reference evidence="4" key="1">
    <citation type="submission" date="2015-08" db="UniProtKB">
        <authorList>
            <consortium name="WormBaseParasite"/>
        </authorList>
    </citation>
    <scope>IDENTIFICATION</scope>
</reference>
<name>A0A0K0EN04_STRER</name>
<evidence type="ECO:0000256" key="1">
    <source>
        <dbReference type="SAM" id="MobiDB-lite"/>
    </source>
</evidence>
<evidence type="ECO:0000313" key="3">
    <source>
        <dbReference type="Proteomes" id="UP000035681"/>
    </source>
</evidence>
<dbReference type="WBParaSite" id="SSTP_0001084200.1">
    <property type="protein sequence ID" value="SSTP_0001084200.1"/>
    <property type="gene ID" value="SSTP_0001084200"/>
</dbReference>
<sequence>MWNIYSFFFVLFLTLKFNKMSNSTDNYEGSDVGHNETADSVGGEDQMSRIEFNIRRNRKFTTSEMRKIFDNFNTKSHIHKGVRLHACGYLLDSLFLLGLTKGVEADFIDYTFLGLRTLLHKPYEKNFEKTHNIKVFSMETITTTELEKTLKISNYEPIEDIGHLFANMSIDAAEKSKYSYIERCNEAVKYKKEYKSEMLRRRKNKIVIDVGNQDLSERCFVLSYNFRRFKDRKNTNTLFEYTKRDAKDILFVLNFLLQSYTEEAVVDAIGISMDTYNEGVTFFKKLIPIFLYDGSDRNNDVTINQSHISVINENMDKKVLNKKFYKENNVSFIDVYYEPVEKKMKMFTDKSINEERSISSSLTNGEFESDSISTFSNDLEDNRSESNSINNNVIILEPEQFIGNDFTKMILNMSLKEIISNSEPFENGVILSIKNNNNITYKYKMDISNYKVAMLVRKIITKEKRNKNEKLLIENLFYQGQYMGISNDSLVKSGKNLRARKQVKYVDC</sequence>
<proteinExistence type="predicted"/>
<protein>
    <submittedName>
        <fullName evidence="4">Lipase</fullName>
    </submittedName>
</protein>
<dbReference type="Proteomes" id="UP000035681">
    <property type="component" value="Unplaced"/>
</dbReference>
<accession>A0A0K0EN04</accession>
<keyword evidence="2" id="KW-0732">Signal</keyword>
<feature type="chain" id="PRO_5005328306" evidence="2">
    <location>
        <begin position="24"/>
        <end position="508"/>
    </location>
</feature>
<feature type="signal peptide" evidence="2">
    <location>
        <begin position="1"/>
        <end position="23"/>
    </location>
</feature>
<evidence type="ECO:0000313" key="4">
    <source>
        <dbReference type="WBParaSite" id="SSTP_0001084200.1"/>
    </source>
</evidence>
<keyword evidence="3" id="KW-1185">Reference proteome</keyword>
<evidence type="ECO:0000256" key="2">
    <source>
        <dbReference type="SAM" id="SignalP"/>
    </source>
</evidence>
<dbReference type="AlphaFoldDB" id="A0A0K0EN04"/>
<dbReference type="WBParaSite" id="TCONS_00002039.p1">
    <property type="protein sequence ID" value="TCONS_00002039.p1"/>
    <property type="gene ID" value="XLOC_001938"/>
</dbReference>
<organism evidence="4">
    <name type="scientific">Strongyloides stercoralis</name>
    <name type="common">Threadworm</name>
    <dbReference type="NCBI Taxonomy" id="6248"/>
    <lineage>
        <taxon>Eukaryota</taxon>
        <taxon>Metazoa</taxon>
        <taxon>Ecdysozoa</taxon>
        <taxon>Nematoda</taxon>
        <taxon>Chromadorea</taxon>
        <taxon>Rhabditida</taxon>
        <taxon>Tylenchina</taxon>
        <taxon>Panagrolaimomorpha</taxon>
        <taxon>Strongyloidoidea</taxon>
        <taxon>Strongyloididae</taxon>
        <taxon>Strongyloides</taxon>
    </lineage>
</organism>